<sequence length="558" mass="64035">MIPTKPFLSFIICVVLCVPHSSQSVFTSLFTRKSSQATPLEEIHPKENGPQACKSAFCKAGIGSKGRRKTKKVSLSPEALYQDPKPHYPDALAASEVTKTHWNHEPVSATPSFKSAFRKDGVGPKNRGKTENVRLSPEAANDQGSADTSAGSDSMKTPWHNRIWQRLKDKFLEITHRIRDYWRFIGPVTATALFEPPFSQNPSLTRQVLRLSDEAMKKKIDEFIGMVLEEPKPVLYLQKYEHLKFHPSVRYKLKQSFWRLRPMLLKDAEYKERFNALGLKISNGIKSTMLPRETDLDPVLVLGLEMAAYKSDRLAKDQKMIWKSLPRKQKYLARVLGFLGPKNVLAPHVAVAFKEKLSERKLKWNKEITKDSFVQHLQLLQVELAQVARVGQMTSSLKSSNSKDSLTRHFCDQSISALTNHEHVLIDAFGGRSKFNEALDMIENLDFYQNFKQELKMPRSITGCQLQFLEPWGYEHNYSDIPAEYQLEKKMGIHESQHSLQRIEKQAPVALEIINEKLDIFIQVRKEERRIQNILTPLGLQHFTNYLDGIKTKPKKEK</sequence>
<name>A0A2N5TKF7_9BASI</name>
<evidence type="ECO:0000313" key="4">
    <source>
        <dbReference type="Proteomes" id="UP000235392"/>
    </source>
</evidence>
<feature type="signal peptide" evidence="2">
    <location>
        <begin position="1"/>
        <end position="24"/>
    </location>
</feature>
<keyword evidence="2" id="KW-0732">Signal</keyword>
<feature type="compositionally biased region" description="Polar residues" evidence="1">
    <location>
        <begin position="142"/>
        <end position="155"/>
    </location>
</feature>
<feature type="region of interest" description="Disordered" evidence="1">
    <location>
        <begin position="105"/>
        <end position="155"/>
    </location>
</feature>
<proteinExistence type="predicted"/>
<evidence type="ECO:0000256" key="1">
    <source>
        <dbReference type="SAM" id="MobiDB-lite"/>
    </source>
</evidence>
<reference evidence="3 4" key="1">
    <citation type="submission" date="2017-11" db="EMBL/GenBank/DDBJ databases">
        <title>De novo assembly and phasing of dikaryotic genomes from two isolates of Puccinia coronata f. sp. avenae, the causal agent of oat crown rust.</title>
        <authorList>
            <person name="Miller M.E."/>
            <person name="Zhang Y."/>
            <person name="Omidvar V."/>
            <person name="Sperschneider J."/>
            <person name="Schwessinger B."/>
            <person name="Raley C."/>
            <person name="Palmer J.M."/>
            <person name="Garnica D."/>
            <person name="Upadhyaya N."/>
            <person name="Rathjen J."/>
            <person name="Taylor J.M."/>
            <person name="Park R.F."/>
            <person name="Dodds P.N."/>
            <person name="Hirsch C.D."/>
            <person name="Kianian S.F."/>
            <person name="Figueroa M."/>
        </authorList>
    </citation>
    <scope>NUCLEOTIDE SEQUENCE [LARGE SCALE GENOMIC DNA]</scope>
    <source>
        <strain evidence="3">12SD80</strain>
    </source>
</reference>
<comment type="caution">
    <text evidence="3">The sequence shown here is derived from an EMBL/GenBank/DDBJ whole genome shotgun (WGS) entry which is preliminary data.</text>
</comment>
<evidence type="ECO:0000256" key="2">
    <source>
        <dbReference type="SAM" id="SignalP"/>
    </source>
</evidence>
<dbReference type="Proteomes" id="UP000235392">
    <property type="component" value="Unassembled WGS sequence"/>
</dbReference>
<feature type="compositionally biased region" description="Basic and acidic residues" evidence="1">
    <location>
        <begin position="117"/>
        <end position="132"/>
    </location>
</feature>
<gene>
    <name evidence="3" type="ORF">PCASD_25699</name>
</gene>
<dbReference type="AlphaFoldDB" id="A0A2N5TKF7"/>
<dbReference type="EMBL" id="PGCI01000492">
    <property type="protein sequence ID" value="PLW25997.1"/>
    <property type="molecule type" value="Genomic_DNA"/>
</dbReference>
<protein>
    <submittedName>
        <fullName evidence="3">Uncharacterized protein</fullName>
    </submittedName>
</protein>
<accession>A0A2N5TKF7</accession>
<evidence type="ECO:0000313" key="3">
    <source>
        <dbReference type="EMBL" id="PLW25997.1"/>
    </source>
</evidence>
<feature type="chain" id="PRO_5014717244" evidence="2">
    <location>
        <begin position="25"/>
        <end position="558"/>
    </location>
</feature>
<organism evidence="3 4">
    <name type="scientific">Puccinia coronata f. sp. avenae</name>
    <dbReference type="NCBI Taxonomy" id="200324"/>
    <lineage>
        <taxon>Eukaryota</taxon>
        <taxon>Fungi</taxon>
        <taxon>Dikarya</taxon>
        <taxon>Basidiomycota</taxon>
        <taxon>Pucciniomycotina</taxon>
        <taxon>Pucciniomycetes</taxon>
        <taxon>Pucciniales</taxon>
        <taxon>Pucciniaceae</taxon>
        <taxon>Puccinia</taxon>
    </lineage>
</organism>